<evidence type="ECO:0000313" key="4">
    <source>
        <dbReference type="Proteomes" id="UP000325372"/>
    </source>
</evidence>
<gene>
    <name evidence="3" type="ORF">F3N42_14465</name>
</gene>
<dbReference type="SUPFAM" id="SSF89447">
    <property type="entry name" value="AbrB/MazE/MraZ-like"/>
    <property type="match status" value="1"/>
</dbReference>
<accession>A0A5N0T6H0</accession>
<dbReference type="NCBIfam" id="TIGR01439">
    <property type="entry name" value="lp_hng_hel_AbrB"/>
    <property type="match status" value="1"/>
</dbReference>
<evidence type="ECO:0000313" key="3">
    <source>
        <dbReference type="EMBL" id="KAA9129737.1"/>
    </source>
</evidence>
<proteinExistence type="predicted"/>
<keyword evidence="1 3" id="KW-0238">DNA-binding</keyword>
<dbReference type="AlphaFoldDB" id="A0A5N0T6H0"/>
<reference evidence="3 4" key="1">
    <citation type="submission" date="2019-09" db="EMBL/GenBank/DDBJ databases">
        <title>Wenzhouxiangella sp. Genome sequencing and assembly.</title>
        <authorList>
            <person name="Zhang R."/>
        </authorList>
    </citation>
    <scope>NUCLEOTIDE SEQUENCE [LARGE SCALE GENOMIC DNA]</scope>
    <source>
        <strain evidence="3 4">W260</strain>
    </source>
</reference>
<dbReference type="Proteomes" id="UP000325372">
    <property type="component" value="Unassembled WGS sequence"/>
</dbReference>
<dbReference type="GO" id="GO:0003677">
    <property type="term" value="F:DNA binding"/>
    <property type="evidence" value="ECO:0007669"/>
    <property type="project" value="UniProtKB-UniRule"/>
</dbReference>
<dbReference type="EMBL" id="VYXP01000012">
    <property type="protein sequence ID" value="KAA9129737.1"/>
    <property type="molecule type" value="Genomic_DNA"/>
</dbReference>
<feature type="domain" description="SpoVT-AbrB" evidence="2">
    <location>
        <begin position="4"/>
        <end position="49"/>
    </location>
</feature>
<dbReference type="InterPro" id="IPR007159">
    <property type="entry name" value="SpoVT-AbrB_dom"/>
</dbReference>
<keyword evidence="4" id="KW-1185">Reference proteome</keyword>
<organism evidence="3 4">
    <name type="scientific">Marinihelvus fidelis</name>
    <dbReference type="NCBI Taxonomy" id="2613842"/>
    <lineage>
        <taxon>Bacteria</taxon>
        <taxon>Pseudomonadati</taxon>
        <taxon>Pseudomonadota</taxon>
        <taxon>Gammaproteobacteria</taxon>
        <taxon>Chromatiales</taxon>
        <taxon>Wenzhouxiangellaceae</taxon>
        <taxon>Marinihelvus</taxon>
    </lineage>
</organism>
<dbReference type="Gene3D" id="2.10.260.10">
    <property type="match status" value="1"/>
</dbReference>
<name>A0A5N0T6H0_9GAMM</name>
<dbReference type="RefSeq" id="WP_150865312.1">
    <property type="nucleotide sequence ID" value="NZ_VYXP01000012.1"/>
</dbReference>
<evidence type="ECO:0000256" key="1">
    <source>
        <dbReference type="PROSITE-ProRule" id="PRU01076"/>
    </source>
</evidence>
<dbReference type="PROSITE" id="PS51740">
    <property type="entry name" value="SPOVT_ABRB"/>
    <property type="match status" value="1"/>
</dbReference>
<dbReference type="InterPro" id="IPR037914">
    <property type="entry name" value="SpoVT-AbrB_sf"/>
</dbReference>
<sequence>MISMDEFSVTQKGQVTIPKHIRQALGIRAGSRVTFRLVDGRVELSLARAPAVPVDSGFGLLKSSQVSAVPVDFDVAALATDDPAT</sequence>
<comment type="caution">
    <text evidence="3">The sequence shown here is derived from an EMBL/GenBank/DDBJ whole genome shotgun (WGS) entry which is preliminary data.</text>
</comment>
<protein>
    <submittedName>
        <fullName evidence="3">AbrB/MazE/SpoVT family DNA-binding domain-containing protein</fullName>
    </submittedName>
</protein>
<dbReference type="Pfam" id="PF04014">
    <property type="entry name" value="MazE_antitoxin"/>
    <property type="match status" value="1"/>
</dbReference>
<evidence type="ECO:0000259" key="2">
    <source>
        <dbReference type="PROSITE" id="PS51740"/>
    </source>
</evidence>
<dbReference type="SMART" id="SM00966">
    <property type="entry name" value="SpoVT_AbrB"/>
    <property type="match status" value="1"/>
</dbReference>